<keyword evidence="3" id="KW-1185">Reference proteome</keyword>
<dbReference type="EMBL" id="CAJOBC010072590">
    <property type="protein sequence ID" value="CAF4247650.1"/>
    <property type="molecule type" value="Genomic_DNA"/>
</dbReference>
<reference evidence="1" key="1">
    <citation type="submission" date="2021-02" db="EMBL/GenBank/DDBJ databases">
        <authorList>
            <person name="Nowell W R."/>
        </authorList>
    </citation>
    <scope>NUCLEOTIDE SEQUENCE</scope>
</reference>
<sequence>MINASEQLCSKCSKANATSICIGCKQIFCPEDSISHRQDLSNEFDAVINKHDLLHQQFEKQDNDATTHPIMDKVNQWEKETIAKIKQEAHKAHYELQQLFTRCNEELGQKLRRITKELCTAKDKQDYLETHLCKWLDALEALQNELTTPSDFKVHIKAMSINVTLMPIEKFDRVCGDIRLEQNELAVVHGAMNSHAEVRGACLYLHGIHHIKIKIEKMLKDHWMFFGIISSTAEMDEKSYLTQSAYGWA</sequence>
<protein>
    <recommendedName>
        <fullName evidence="4">B box-type domain-containing protein</fullName>
    </recommendedName>
</protein>
<organism evidence="1 3">
    <name type="scientific">Didymodactylos carnosus</name>
    <dbReference type="NCBI Taxonomy" id="1234261"/>
    <lineage>
        <taxon>Eukaryota</taxon>
        <taxon>Metazoa</taxon>
        <taxon>Spiralia</taxon>
        <taxon>Gnathifera</taxon>
        <taxon>Rotifera</taxon>
        <taxon>Eurotatoria</taxon>
        <taxon>Bdelloidea</taxon>
        <taxon>Philodinida</taxon>
        <taxon>Philodinidae</taxon>
        <taxon>Didymodactylos</taxon>
    </lineage>
</organism>
<gene>
    <name evidence="1" type="ORF">GPM918_LOCUS31602</name>
    <name evidence="2" type="ORF">SRO942_LOCUS32251</name>
</gene>
<dbReference type="Proteomes" id="UP000681722">
    <property type="component" value="Unassembled WGS sequence"/>
</dbReference>
<accession>A0A815IGI5</accession>
<name>A0A815IGI5_9BILA</name>
<evidence type="ECO:0000313" key="2">
    <source>
        <dbReference type="EMBL" id="CAF4247650.1"/>
    </source>
</evidence>
<evidence type="ECO:0000313" key="3">
    <source>
        <dbReference type="Proteomes" id="UP000663829"/>
    </source>
</evidence>
<proteinExistence type="predicted"/>
<evidence type="ECO:0008006" key="4">
    <source>
        <dbReference type="Google" id="ProtNLM"/>
    </source>
</evidence>
<dbReference type="AlphaFoldDB" id="A0A815IGI5"/>
<dbReference type="EMBL" id="CAJNOQ010015646">
    <property type="protein sequence ID" value="CAF1365642.1"/>
    <property type="molecule type" value="Genomic_DNA"/>
</dbReference>
<comment type="caution">
    <text evidence="1">The sequence shown here is derived from an EMBL/GenBank/DDBJ whole genome shotgun (WGS) entry which is preliminary data.</text>
</comment>
<evidence type="ECO:0000313" key="1">
    <source>
        <dbReference type="EMBL" id="CAF1365642.1"/>
    </source>
</evidence>
<dbReference type="Proteomes" id="UP000663829">
    <property type="component" value="Unassembled WGS sequence"/>
</dbReference>